<dbReference type="RefSeq" id="WP_034473279.1">
    <property type="nucleotide sequence ID" value="NZ_JFHD01000026.1"/>
</dbReference>
<keyword evidence="1" id="KW-0812">Transmembrane</keyword>
<keyword evidence="1" id="KW-1133">Transmembrane helix</keyword>
<feature type="transmembrane region" description="Helical" evidence="1">
    <location>
        <begin position="52"/>
        <end position="75"/>
    </location>
</feature>
<proteinExistence type="predicted"/>
<sequence length="85" mass="9249">MADLYIGRLPGKLSVCGLGFGFYRSPGGFCDGAIIGEVAQWLLREEHAFLGLILRFCFVGLGFSLLLLLLLLLPVSPDPVFVSVY</sequence>
<evidence type="ECO:0000256" key="1">
    <source>
        <dbReference type="SAM" id="Phobius"/>
    </source>
</evidence>
<organism evidence="2 3">
    <name type="scientific">Caballeronia zhejiangensis</name>
    <dbReference type="NCBI Taxonomy" id="871203"/>
    <lineage>
        <taxon>Bacteria</taxon>
        <taxon>Pseudomonadati</taxon>
        <taxon>Pseudomonadota</taxon>
        <taxon>Betaproteobacteria</taxon>
        <taxon>Burkholderiales</taxon>
        <taxon>Burkholderiaceae</taxon>
        <taxon>Caballeronia</taxon>
    </lineage>
</organism>
<dbReference type="EMBL" id="JFHD01000026">
    <property type="protein sequence ID" value="KDR27362.1"/>
    <property type="molecule type" value="Genomic_DNA"/>
</dbReference>
<accession>A0A656QFK7</accession>
<reference evidence="2 3" key="1">
    <citation type="submission" date="2014-03" db="EMBL/GenBank/DDBJ databases">
        <title>Draft Genome Sequences of Four Burkholderia Strains.</title>
        <authorList>
            <person name="Liu X.Y."/>
            <person name="Li C.X."/>
            <person name="Xu J.H."/>
        </authorList>
    </citation>
    <scope>NUCLEOTIDE SEQUENCE [LARGE SCALE GENOMIC DNA]</scope>
    <source>
        <strain evidence="2 3">OP-1</strain>
    </source>
</reference>
<name>A0A656QFK7_9BURK</name>
<comment type="caution">
    <text evidence="2">The sequence shown here is derived from an EMBL/GenBank/DDBJ whole genome shotgun (WGS) entry which is preliminary data.</text>
</comment>
<dbReference type="AlphaFoldDB" id="A0A656QFK7"/>
<gene>
    <name evidence="2" type="ORF">BG60_18140</name>
</gene>
<keyword evidence="3" id="KW-1185">Reference proteome</keyword>
<protein>
    <submittedName>
        <fullName evidence="2">Uncharacterized protein</fullName>
    </submittedName>
</protein>
<evidence type="ECO:0000313" key="2">
    <source>
        <dbReference type="EMBL" id="KDR27362.1"/>
    </source>
</evidence>
<dbReference type="Proteomes" id="UP000027451">
    <property type="component" value="Unassembled WGS sequence"/>
</dbReference>
<evidence type="ECO:0000313" key="3">
    <source>
        <dbReference type="Proteomes" id="UP000027451"/>
    </source>
</evidence>
<keyword evidence="1" id="KW-0472">Membrane</keyword>